<comment type="caution">
    <text evidence="2">The sequence shown here is derived from an EMBL/GenBank/DDBJ whole genome shotgun (WGS) entry which is preliminary data.</text>
</comment>
<protein>
    <submittedName>
        <fullName evidence="2">Uncharacterized protein</fullName>
    </submittedName>
</protein>
<dbReference type="AlphaFoldDB" id="A0A9D2A1Y5"/>
<dbReference type="Pfam" id="PF19781">
    <property type="entry name" value="DUF6266"/>
    <property type="match status" value="1"/>
</dbReference>
<evidence type="ECO:0000313" key="3">
    <source>
        <dbReference type="Proteomes" id="UP000824023"/>
    </source>
</evidence>
<name>A0A9D2A1Y5_9BACE</name>
<reference evidence="2" key="2">
    <citation type="submission" date="2021-04" db="EMBL/GenBank/DDBJ databases">
        <authorList>
            <person name="Gilroy R."/>
        </authorList>
    </citation>
    <scope>NUCLEOTIDE SEQUENCE</scope>
    <source>
        <strain evidence="2">ChiHjej12B11-24981</strain>
    </source>
</reference>
<gene>
    <name evidence="2" type="ORF">H9819_00645</name>
</gene>
<evidence type="ECO:0000313" key="2">
    <source>
        <dbReference type="EMBL" id="HIZ00748.1"/>
    </source>
</evidence>
<dbReference type="Proteomes" id="UP000824023">
    <property type="component" value="Unassembled WGS sequence"/>
</dbReference>
<feature type="region of interest" description="Disordered" evidence="1">
    <location>
        <begin position="200"/>
        <end position="235"/>
    </location>
</feature>
<proteinExistence type="predicted"/>
<accession>A0A9D2A1Y5</accession>
<dbReference type="EMBL" id="DXCK01000008">
    <property type="protein sequence ID" value="HIZ00748.1"/>
    <property type="molecule type" value="Genomic_DNA"/>
</dbReference>
<evidence type="ECO:0000256" key="1">
    <source>
        <dbReference type="SAM" id="MobiDB-lite"/>
    </source>
</evidence>
<reference evidence="2" key="1">
    <citation type="journal article" date="2021" name="PeerJ">
        <title>Extensive microbial diversity within the chicken gut microbiome revealed by metagenomics and culture.</title>
        <authorList>
            <person name="Gilroy R."/>
            <person name="Ravi A."/>
            <person name="Getino M."/>
            <person name="Pursley I."/>
            <person name="Horton D.L."/>
            <person name="Alikhan N.F."/>
            <person name="Baker D."/>
            <person name="Gharbi K."/>
            <person name="Hall N."/>
            <person name="Watson M."/>
            <person name="Adriaenssens E.M."/>
            <person name="Foster-Nyarko E."/>
            <person name="Jarju S."/>
            <person name="Secka A."/>
            <person name="Antonio M."/>
            <person name="Oren A."/>
            <person name="Chaudhuri R.R."/>
            <person name="La Ragione R."/>
            <person name="Hildebrand F."/>
            <person name="Pallen M.J."/>
        </authorList>
    </citation>
    <scope>NUCLEOTIDE SEQUENCE</scope>
    <source>
        <strain evidence="2">ChiHjej12B11-24981</strain>
    </source>
</reference>
<sequence>MGTITKGILGGFSGKVGTVVGSSWNSISYMRSLADGYTDPKTEKQVCQRGRFAEVVRFLRTMVPYLRLGYKEHPAGQSAYSSAMSYVLKNAVEGCGADAAVDFQKAMISRGSLVVPGDASVEAAAGKLTFTWTDNSGNGNADADDVAMVLAYNKVKAEAVYDLEAGARADGTAELTLPGSWGDEALAVYLSFRSAQGKSVSNSLCLQDDEVASSPGDGSDGEDGADDDSGQGTFG</sequence>
<organism evidence="2 3">
    <name type="scientific">Candidatus Bacteroides merdipullorum</name>
    <dbReference type="NCBI Taxonomy" id="2838474"/>
    <lineage>
        <taxon>Bacteria</taxon>
        <taxon>Pseudomonadati</taxon>
        <taxon>Bacteroidota</taxon>
        <taxon>Bacteroidia</taxon>
        <taxon>Bacteroidales</taxon>
        <taxon>Bacteroidaceae</taxon>
        <taxon>Bacteroides</taxon>
    </lineage>
</organism>
<feature type="compositionally biased region" description="Acidic residues" evidence="1">
    <location>
        <begin position="219"/>
        <end position="229"/>
    </location>
</feature>
<dbReference type="InterPro" id="IPR046233">
    <property type="entry name" value="DUF6266"/>
</dbReference>